<feature type="domain" description="Heterokaryon incompatibility" evidence="2">
    <location>
        <begin position="126"/>
        <end position="260"/>
    </location>
</feature>
<organism evidence="3 4">
    <name type="scientific">Cercophora newfieldiana</name>
    <dbReference type="NCBI Taxonomy" id="92897"/>
    <lineage>
        <taxon>Eukaryota</taxon>
        <taxon>Fungi</taxon>
        <taxon>Dikarya</taxon>
        <taxon>Ascomycota</taxon>
        <taxon>Pezizomycotina</taxon>
        <taxon>Sordariomycetes</taxon>
        <taxon>Sordariomycetidae</taxon>
        <taxon>Sordariales</taxon>
        <taxon>Lasiosphaeriaceae</taxon>
        <taxon>Cercophora</taxon>
    </lineage>
</organism>
<proteinExistence type="predicted"/>
<evidence type="ECO:0000313" key="4">
    <source>
        <dbReference type="Proteomes" id="UP001174936"/>
    </source>
</evidence>
<comment type="caution">
    <text evidence="3">The sequence shown here is derived from an EMBL/GenBank/DDBJ whole genome shotgun (WGS) entry which is preliminary data.</text>
</comment>
<reference evidence="3" key="1">
    <citation type="submission" date="2023-06" db="EMBL/GenBank/DDBJ databases">
        <title>Genome-scale phylogeny and comparative genomics of the fungal order Sordariales.</title>
        <authorList>
            <consortium name="Lawrence Berkeley National Laboratory"/>
            <person name="Hensen N."/>
            <person name="Bonometti L."/>
            <person name="Westerberg I."/>
            <person name="Brannstrom I.O."/>
            <person name="Guillou S."/>
            <person name="Cros-Aarteil S."/>
            <person name="Calhoun S."/>
            <person name="Haridas S."/>
            <person name="Kuo A."/>
            <person name="Mondo S."/>
            <person name="Pangilinan J."/>
            <person name="Riley R."/>
            <person name="Labutti K."/>
            <person name="Andreopoulos B."/>
            <person name="Lipzen A."/>
            <person name="Chen C."/>
            <person name="Yanf M."/>
            <person name="Daum C."/>
            <person name="Ng V."/>
            <person name="Clum A."/>
            <person name="Steindorff A."/>
            <person name="Ohm R."/>
            <person name="Martin F."/>
            <person name="Silar P."/>
            <person name="Natvig D."/>
            <person name="Lalanne C."/>
            <person name="Gautier V."/>
            <person name="Ament-Velasquez S.L."/>
            <person name="Kruys A."/>
            <person name="Hutchinson M.I."/>
            <person name="Powell A.J."/>
            <person name="Barry K."/>
            <person name="Miller A.N."/>
            <person name="Grigoriev I.V."/>
            <person name="Debuchy R."/>
            <person name="Gladieux P."/>
            <person name="Thoren M.H."/>
            <person name="Johannesson H."/>
        </authorList>
    </citation>
    <scope>NUCLEOTIDE SEQUENCE</scope>
    <source>
        <strain evidence="3">SMH2532-1</strain>
    </source>
</reference>
<keyword evidence="4" id="KW-1185">Reference proteome</keyword>
<dbReference type="Pfam" id="PF06985">
    <property type="entry name" value="HET"/>
    <property type="match status" value="1"/>
</dbReference>
<dbReference type="PANTHER" id="PTHR24148:SF81">
    <property type="entry name" value="HETEROKARYON INCOMPATIBILITY DOMAIN-CONTAINING PROTEIN"/>
    <property type="match status" value="1"/>
</dbReference>
<protein>
    <submittedName>
        <fullName evidence="3">Heterokaryon incompatibility protein-domain-containing protein</fullName>
    </submittedName>
</protein>
<evidence type="ECO:0000313" key="3">
    <source>
        <dbReference type="EMBL" id="KAK0639716.1"/>
    </source>
</evidence>
<dbReference type="EMBL" id="JAULSV010000007">
    <property type="protein sequence ID" value="KAK0639716.1"/>
    <property type="molecule type" value="Genomic_DNA"/>
</dbReference>
<accession>A0AA39XU51</accession>
<dbReference type="InterPro" id="IPR052895">
    <property type="entry name" value="HetReg/Transcr_Mod"/>
</dbReference>
<dbReference type="PANTHER" id="PTHR24148">
    <property type="entry name" value="ANKYRIN REPEAT DOMAIN-CONTAINING PROTEIN 39 HOMOLOG-RELATED"/>
    <property type="match status" value="1"/>
</dbReference>
<dbReference type="AlphaFoldDB" id="A0AA39XU51"/>
<name>A0AA39XU51_9PEZI</name>
<evidence type="ECO:0000259" key="2">
    <source>
        <dbReference type="Pfam" id="PF06985"/>
    </source>
</evidence>
<sequence length="667" mass="75560">MSRWHLTTCRAPNIEVRGRAPFCRACGTEPDLPQLIAAKRNDSPFPPCPPDELPGAFNFSWPTTAPNQRPDPTPTSFQPALPSSPVYPIRLGSDELRVIILSASDDPTYPLHVDLESHHDGRCPEYETVSYSWGGENGDSSSSHPLFVGPYWDVLLLTKNCFDMLGYLRPWRGARTVWVDSICINQDDVQERETQVAKMARIYSECRQVIVYLGEDIVAPTMPGQYPFRRRLEDSIGDPQIGFLNLLSRRYFSRVWIIQELILPRQVVIPVGDMEISVDKTSGGALSWYNWNASAAPWFIEIGRRYLPQGNICDILRLICYSTSTDPRDKVFGAHALINNTQQDQLALRPDYSLSCLHVFFGVFAHSLITLKRTELLCNAAGISARDGYPSWTPDWTSPGAWGANRENTFGLSGGERGTWATHGNLPEQQGTTEKDLTAHAKSFMHVSPGALRWRTSFDLRWDEDIASMLWTDEVPLDVFSKGVDGIQAQARKSRQWDHEVSIDSATGSLSLQLIYLLAFPTPLERVAEEAGQSTFCLTTRTQWGDAEMYLTTDDGLPLDHIIQPELDHLFLMDRGHTEALLYLVLRSCQNERNEWGYRLLGCCYHLYFHAHPGTWHRRSLERIWGSKWDPGLKDEVVIEKELLRPDKQPSGSFLFATKKPRCLFAI</sequence>
<dbReference type="Proteomes" id="UP001174936">
    <property type="component" value="Unassembled WGS sequence"/>
</dbReference>
<gene>
    <name evidence="3" type="ORF">B0T16DRAFT_432393</name>
</gene>
<feature type="region of interest" description="Disordered" evidence="1">
    <location>
        <begin position="56"/>
        <end position="79"/>
    </location>
</feature>
<evidence type="ECO:0000256" key="1">
    <source>
        <dbReference type="SAM" id="MobiDB-lite"/>
    </source>
</evidence>
<dbReference type="InterPro" id="IPR010730">
    <property type="entry name" value="HET"/>
</dbReference>